<dbReference type="AlphaFoldDB" id="A0A6P6RWP4"/>
<gene>
    <name evidence="4" type="primary">LOC34621394</name>
</gene>
<evidence type="ECO:0000256" key="1">
    <source>
        <dbReference type="SAM" id="MobiDB-lite"/>
    </source>
</evidence>
<dbReference type="OrthoDB" id="10264738at2759"/>
<dbReference type="InterPro" id="IPR001932">
    <property type="entry name" value="PPM-type_phosphatase-like_dom"/>
</dbReference>
<feature type="region of interest" description="Disordered" evidence="1">
    <location>
        <begin position="1"/>
        <end position="90"/>
    </location>
</feature>
<feature type="compositionally biased region" description="Polar residues" evidence="1">
    <location>
        <begin position="181"/>
        <end position="190"/>
    </location>
</feature>
<feature type="region of interest" description="Disordered" evidence="1">
    <location>
        <begin position="175"/>
        <end position="207"/>
    </location>
</feature>
<dbReference type="Pfam" id="PF00481">
    <property type="entry name" value="PP2C"/>
    <property type="match status" value="1"/>
</dbReference>
<sequence>MSREVEVPPHNEHAPTEQVGRPRGPPQGDGEPQRRSDGPQDTRNGKDPLSQHSASAASTDKAQHDERSQDPGTAPPQSTPPQPRGASPRQRVAVRFMQGRRGVQEDRHVVVSDLRSLLESEAQTVVDSWGCSSTSLVALFDGHRGVCCSDFCSSVLPSKLADLLTRKLPQQAAATPAAAAKSNTGSSPPGSSVGAEGAGTPEKGGLKKTQELQCNDSTSASSLLAPLSAASFSSLAPQGSPQDACLCPSLRNLLPALPEGLQGLLPSLYHRLFSVYKQTDKEFIAKYKTKANAGCTAVALLTVGPLAVVSWVGDSRAVAGVKKAPSQASSPKISLAGASEDAKKAAGEDDSSALVAVRLTEDHKPSRIDEKARIEKAGGHVLMVGGVARVAPADYEERTKRLKHEQCTIGGASQQPSTLLAVSRSFGDRDLKSEGLISATPEVVLLPLTPQVRFVLLACDGIWDALTDQEVVDLVAMHLHNPEEATSRVIKTAFERGSQDNLTAMLVVFDTDTQASETS</sequence>
<protein>
    <submittedName>
        <fullName evidence="4">Probable protein phosphatase 2C 51</fullName>
    </submittedName>
</protein>
<evidence type="ECO:0000313" key="3">
    <source>
        <dbReference type="Proteomes" id="UP000515125"/>
    </source>
</evidence>
<dbReference type="RefSeq" id="XP_026191777.1">
    <property type="nucleotide sequence ID" value="XM_026335992.1"/>
</dbReference>
<feature type="domain" description="PPM-type phosphatase" evidence="2">
    <location>
        <begin position="91"/>
        <end position="509"/>
    </location>
</feature>
<dbReference type="Proteomes" id="UP000515125">
    <property type="component" value="Unplaced"/>
</dbReference>
<dbReference type="GO" id="GO:0004722">
    <property type="term" value="F:protein serine/threonine phosphatase activity"/>
    <property type="evidence" value="ECO:0007669"/>
    <property type="project" value="InterPro"/>
</dbReference>
<feature type="compositionally biased region" description="Pro residues" evidence="1">
    <location>
        <begin position="73"/>
        <end position="83"/>
    </location>
</feature>
<dbReference type="PROSITE" id="PS51746">
    <property type="entry name" value="PPM_2"/>
    <property type="match status" value="1"/>
</dbReference>
<evidence type="ECO:0000259" key="2">
    <source>
        <dbReference type="PROSITE" id="PS51746"/>
    </source>
</evidence>
<dbReference type="GeneID" id="34621394"/>
<dbReference type="PANTHER" id="PTHR47992">
    <property type="entry name" value="PROTEIN PHOSPHATASE"/>
    <property type="match status" value="1"/>
</dbReference>
<feature type="compositionally biased region" description="Polar residues" evidence="1">
    <location>
        <begin position="50"/>
        <end position="60"/>
    </location>
</feature>
<reference evidence="4" key="1">
    <citation type="submission" date="2025-08" db="UniProtKB">
        <authorList>
            <consortium name="RefSeq"/>
        </authorList>
    </citation>
    <scope>IDENTIFICATION</scope>
</reference>
<name>A0A6P6RWP4_9EIME</name>
<accession>A0A6P6RWP4</accession>
<dbReference type="CDD" id="cd00143">
    <property type="entry name" value="PP2Cc"/>
    <property type="match status" value="1"/>
</dbReference>
<organism evidence="3 4">
    <name type="scientific">Cyclospora cayetanensis</name>
    <dbReference type="NCBI Taxonomy" id="88456"/>
    <lineage>
        <taxon>Eukaryota</taxon>
        <taxon>Sar</taxon>
        <taxon>Alveolata</taxon>
        <taxon>Apicomplexa</taxon>
        <taxon>Conoidasida</taxon>
        <taxon>Coccidia</taxon>
        <taxon>Eucoccidiorida</taxon>
        <taxon>Eimeriorina</taxon>
        <taxon>Eimeriidae</taxon>
        <taxon>Cyclospora</taxon>
    </lineage>
</organism>
<feature type="compositionally biased region" description="Basic and acidic residues" evidence="1">
    <location>
        <begin position="31"/>
        <end position="46"/>
    </location>
</feature>
<dbReference type="InterPro" id="IPR036457">
    <property type="entry name" value="PPM-type-like_dom_sf"/>
</dbReference>
<feature type="compositionally biased region" description="Basic and acidic residues" evidence="1">
    <location>
        <begin position="1"/>
        <end position="15"/>
    </location>
</feature>
<keyword evidence="3" id="KW-1185">Reference proteome</keyword>
<evidence type="ECO:0000313" key="4">
    <source>
        <dbReference type="RefSeq" id="XP_026191777.1"/>
    </source>
</evidence>
<proteinExistence type="predicted"/>
<dbReference type="InterPro" id="IPR015655">
    <property type="entry name" value="PP2C"/>
</dbReference>
<dbReference type="Gene3D" id="3.60.40.10">
    <property type="entry name" value="PPM-type phosphatase domain"/>
    <property type="match status" value="1"/>
</dbReference>
<dbReference type="SUPFAM" id="SSF81606">
    <property type="entry name" value="PP2C-like"/>
    <property type="match status" value="1"/>
</dbReference>
<dbReference type="SMART" id="SM00332">
    <property type="entry name" value="PP2Cc"/>
    <property type="match status" value="1"/>
</dbReference>